<dbReference type="VEuPathDB" id="TrichDB:TVAG_294910"/>
<dbReference type="AlphaFoldDB" id="A2DL48"/>
<dbReference type="InterPro" id="IPR032675">
    <property type="entry name" value="LRR_dom_sf"/>
</dbReference>
<dbReference type="VEuPathDB" id="TrichDB:TVAGG3_0273770"/>
<dbReference type="PANTHER" id="PTHR45661">
    <property type="entry name" value="SURFACE ANTIGEN"/>
    <property type="match status" value="1"/>
</dbReference>
<organism evidence="1 2">
    <name type="scientific">Trichomonas vaginalis (strain ATCC PRA-98 / G3)</name>
    <dbReference type="NCBI Taxonomy" id="412133"/>
    <lineage>
        <taxon>Eukaryota</taxon>
        <taxon>Metamonada</taxon>
        <taxon>Parabasalia</taxon>
        <taxon>Trichomonadida</taxon>
        <taxon>Trichomonadidae</taxon>
        <taxon>Trichomonas</taxon>
    </lineage>
</organism>
<reference evidence="1" key="2">
    <citation type="journal article" date="2007" name="Science">
        <title>Draft genome sequence of the sexually transmitted pathogen Trichomonas vaginalis.</title>
        <authorList>
            <person name="Carlton J.M."/>
            <person name="Hirt R.P."/>
            <person name="Silva J.C."/>
            <person name="Delcher A.L."/>
            <person name="Schatz M."/>
            <person name="Zhao Q."/>
            <person name="Wortman J.R."/>
            <person name="Bidwell S.L."/>
            <person name="Alsmark U.C.M."/>
            <person name="Besteiro S."/>
            <person name="Sicheritz-Ponten T."/>
            <person name="Noel C.J."/>
            <person name="Dacks J.B."/>
            <person name="Foster P.G."/>
            <person name="Simillion C."/>
            <person name="Van de Peer Y."/>
            <person name="Miranda-Saavedra D."/>
            <person name="Barton G.J."/>
            <person name="Westrop G.D."/>
            <person name="Mueller S."/>
            <person name="Dessi D."/>
            <person name="Fiori P.L."/>
            <person name="Ren Q."/>
            <person name="Paulsen I."/>
            <person name="Zhang H."/>
            <person name="Bastida-Corcuera F.D."/>
            <person name="Simoes-Barbosa A."/>
            <person name="Brown M.T."/>
            <person name="Hayes R.D."/>
            <person name="Mukherjee M."/>
            <person name="Okumura C.Y."/>
            <person name="Schneider R."/>
            <person name="Smith A.J."/>
            <person name="Vanacova S."/>
            <person name="Villalvazo M."/>
            <person name="Haas B.J."/>
            <person name="Pertea M."/>
            <person name="Feldblyum T.V."/>
            <person name="Utterback T.R."/>
            <person name="Shu C.L."/>
            <person name="Osoegawa K."/>
            <person name="de Jong P.J."/>
            <person name="Hrdy I."/>
            <person name="Horvathova L."/>
            <person name="Zubacova Z."/>
            <person name="Dolezal P."/>
            <person name="Malik S.B."/>
            <person name="Logsdon J.M. Jr."/>
            <person name="Henze K."/>
            <person name="Gupta A."/>
            <person name="Wang C.C."/>
            <person name="Dunne R.L."/>
            <person name="Upcroft J.A."/>
            <person name="Upcroft P."/>
            <person name="White O."/>
            <person name="Salzberg S.L."/>
            <person name="Tang P."/>
            <person name="Chiu C.-H."/>
            <person name="Lee Y.-S."/>
            <person name="Embley T.M."/>
            <person name="Coombs G.H."/>
            <person name="Mottram J.C."/>
            <person name="Tachezy J."/>
            <person name="Fraser-Liggett C.M."/>
            <person name="Johnson P.J."/>
        </authorList>
    </citation>
    <scope>NUCLEOTIDE SEQUENCE [LARGE SCALE GENOMIC DNA]</scope>
    <source>
        <strain evidence="1">G3</strain>
    </source>
</reference>
<sequence length="614" mass="67962">MTSFTIPSDSKLSEINELAFQYSELNSISFPKTLTFLGTNAFQYCESLKSVTFAAGTNLPSLGGGVFKSCTSLPTITIPSTVSSFEPSAFVYCSSLVSIIVPPSNEYYTCREGIVYTIDKLKLVCCPGGKESALIYNYIIVIKSNAFYGCSKLRDLTFEDGCKLETIEDGTFYSCTALFRVDLPTSLKTVMQNAFSGCTNLSIITFPDYALANLDYDSIFSDCTSLTTFTFGKFCALKALGVTIFSNCKKLNTINIPANCTTIRENAFKNCESLSNITFESHSMMSSLSDTAFSGCTSLMNYTIPDSYTRINSLCFGGAPSIETVNIMPNLNIESICTDAFSSFNFSLRFINIGEGTTVSNIEQFVFSNSSIETFYLNCKVSLSSYVFKNCTTLRSVYIKQISDISSTTTNFKFTKKLLSEESEYSIIPIGTFYGCTNLESVTINKRIVNISDYAFTDCSELVFIIPRSVERIGNFAFKNCFKINQVPDNVIYIGNSSFIGTSVPSVLRVRSHAKYIGSSSFMNTRVRVVYFCGSQDFSDFSPSFERGTNVIVGSNYQHNTFCGSPTFHKASNICNDIIETNFVGVDIINKRMKNDMKTHASLLLTSSYYLGLW</sequence>
<dbReference type="Pfam" id="PF13306">
    <property type="entry name" value="LRR_5"/>
    <property type="match status" value="3"/>
</dbReference>
<dbReference type="EMBL" id="DS113214">
    <property type="protein sequence ID" value="EAY18839.1"/>
    <property type="molecule type" value="Genomic_DNA"/>
</dbReference>
<proteinExistence type="predicted"/>
<dbReference type="InParanoid" id="A2DL48"/>
<dbReference type="RefSeq" id="XP_001579825.1">
    <property type="nucleotide sequence ID" value="XM_001579775.1"/>
</dbReference>
<reference evidence="1" key="1">
    <citation type="submission" date="2006-10" db="EMBL/GenBank/DDBJ databases">
        <authorList>
            <person name="Amadeo P."/>
            <person name="Zhao Q."/>
            <person name="Wortman J."/>
            <person name="Fraser-Liggett C."/>
            <person name="Carlton J."/>
        </authorList>
    </citation>
    <scope>NUCLEOTIDE SEQUENCE</scope>
    <source>
        <strain evidence="1">G3</strain>
    </source>
</reference>
<dbReference type="Proteomes" id="UP000001542">
    <property type="component" value="Unassembled WGS sequence"/>
</dbReference>
<protein>
    <submittedName>
        <fullName evidence="1">Surface antigen BspA-like</fullName>
    </submittedName>
</protein>
<dbReference type="KEGG" id="tva:5464355"/>
<dbReference type="Gene3D" id="3.80.10.10">
    <property type="entry name" value="Ribonuclease Inhibitor"/>
    <property type="match status" value="3"/>
</dbReference>
<dbReference type="InterPro" id="IPR053139">
    <property type="entry name" value="Surface_bspA-like"/>
</dbReference>
<dbReference type="InterPro" id="IPR026906">
    <property type="entry name" value="LRR_5"/>
</dbReference>
<accession>A2DL48</accession>
<name>A2DL48_TRIV3</name>
<keyword evidence="2" id="KW-1185">Reference proteome</keyword>
<dbReference type="SUPFAM" id="SSF52058">
    <property type="entry name" value="L domain-like"/>
    <property type="match status" value="3"/>
</dbReference>
<dbReference type="PANTHER" id="PTHR45661:SF3">
    <property type="entry name" value="IG-LIKE DOMAIN-CONTAINING PROTEIN"/>
    <property type="match status" value="1"/>
</dbReference>
<evidence type="ECO:0000313" key="2">
    <source>
        <dbReference type="Proteomes" id="UP000001542"/>
    </source>
</evidence>
<gene>
    <name evidence="1" type="ORF">TVAG_294910</name>
</gene>
<evidence type="ECO:0000313" key="1">
    <source>
        <dbReference type="EMBL" id="EAY18839.1"/>
    </source>
</evidence>